<dbReference type="EMBL" id="JBHLSV010000007">
    <property type="protein sequence ID" value="MFC0673784.1"/>
    <property type="molecule type" value="Genomic_DNA"/>
</dbReference>
<name>A0ABV6R9W7_9MICO</name>
<sequence>METTRIILARHGQTDYNKALRLQGQIDIPLNPAGERQAQVLGRTLEELAPDLIIASPLTRALATAHAVADRLGEDVRTDPALIERGFGDWEGLTREEIRAGWPELHAEWIAHRPVLGAGVESRTAVAERVGGFCRDLAVQNPGATVLVVAHGAAITLGITGLLELDPESFRGIGGLENCHRSTIAVPVEAGRTGPVRLLSHNIGPDFA</sequence>
<accession>A0ABV6R9W7</accession>
<evidence type="ECO:0000313" key="1">
    <source>
        <dbReference type="EMBL" id="MFC0673784.1"/>
    </source>
</evidence>
<keyword evidence="2" id="KW-1185">Reference proteome</keyword>
<dbReference type="InterPro" id="IPR013078">
    <property type="entry name" value="His_Pase_superF_clade-1"/>
</dbReference>
<evidence type="ECO:0000313" key="2">
    <source>
        <dbReference type="Proteomes" id="UP001589793"/>
    </source>
</evidence>
<organism evidence="1 2">
    <name type="scientific">Brachybacterium hainanense</name>
    <dbReference type="NCBI Taxonomy" id="1541174"/>
    <lineage>
        <taxon>Bacteria</taxon>
        <taxon>Bacillati</taxon>
        <taxon>Actinomycetota</taxon>
        <taxon>Actinomycetes</taxon>
        <taxon>Micrococcales</taxon>
        <taxon>Dermabacteraceae</taxon>
        <taxon>Brachybacterium</taxon>
    </lineage>
</organism>
<dbReference type="PANTHER" id="PTHR48100:SF62">
    <property type="entry name" value="GLUCOSYL-3-PHOSPHOGLYCERATE PHOSPHATASE"/>
    <property type="match status" value="1"/>
</dbReference>
<dbReference type="SMART" id="SM00855">
    <property type="entry name" value="PGAM"/>
    <property type="match status" value="1"/>
</dbReference>
<dbReference type="Proteomes" id="UP001589793">
    <property type="component" value="Unassembled WGS sequence"/>
</dbReference>
<dbReference type="InterPro" id="IPR050275">
    <property type="entry name" value="PGM_Phosphatase"/>
</dbReference>
<dbReference type="Gene3D" id="3.40.50.1240">
    <property type="entry name" value="Phosphoglycerate mutase-like"/>
    <property type="match status" value="1"/>
</dbReference>
<dbReference type="InterPro" id="IPR029033">
    <property type="entry name" value="His_PPase_superfam"/>
</dbReference>
<dbReference type="PANTHER" id="PTHR48100">
    <property type="entry name" value="BROAD-SPECIFICITY PHOSPHATASE YOR283W-RELATED"/>
    <property type="match status" value="1"/>
</dbReference>
<dbReference type="PROSITE" id="PS00175">
    <property type="entry name" value="PG_MUTASE"/>
    <property type="match status" value="1"/>
</dbReference>
<comment type="caution">
    <text evidence="1">The sequence shown here is derived from an EMBL/GenBank/DDBJ whole genome shotgun (WGS) entry which is preliminary data.</text>
</comment>
<dbReference type="RefSeq" id="WP_376979624.1">
    <property type="nucleotide sequence ID" value="NZ_JBHLSV010000007.1"/>
</dbReference>
<protein>
    <submittedName>
        <fullName evidence="1">Histidine phosphatase family protein</fullName>
    </submittedName>
</protein>
<dbReference type="Pfam" id="PF00300">
    <property type="entry name" value="His_Phos_1"/>
    <property type="match status" value="1"/>
</dbReference>
<dbReference type="CDD" id="cd07067">
    <property type="entry name" value="HP_PGM_like"/>
    <property type="match status" value="1"/>
</dbReference>
<proteinExistence type="predicted"/>
<dbReference type="InterPro" id="IPR001345">
    <property type="entry name" value="PG/BPGM_mutase_AS"/>
</dbReference>
<dbReference type="SUPFAM" id="SSF53254">
    <property type="entry name" value="Phosphoglycerate mutase-like"/>
    <property type="match status" value="1"/>
</dbReference>
<reference evidence="1 2" key="1">
    <citation type="submission" date="2024-09" db="EMBL/GenBank/DDBJ databases">
        <authorList>
            <person name="Sun Q."/>
            <person name="Mori K."/>
        </authorList>
    </citation>
    <scope>NUCLEOTIDE SEQUENCE [LARGE SCALE GENOMIC DNA]</scope>
    <source>
        <strain evidence="1 2">CICC 10874</strain>
    </source>
</reference>
<gene>
    <name evidence="1" type="ORF">ACFFF6_07430</name>
</gene>